<dbReference type="Gene3D" id="2.60.40.1120">
    <property type="entry name" value="Carboxypeptidase-like, regulatory domain"/>
    <property type="match status" value="1"/>
</dbReference>
<keyword evidence="3" id="KW-1185">Reference proteome</keyword>
<proteinExistence type="predicted"/>
<dbReference type="EMBL" id="JAXIVS010000004">
    <property type="protein sequence ID" value="MDY7227363.1"/>
    <property type="molecule type" value="Genomic_DNA"/>
</dbReference>
<evidence type="ECO:0000313" key="2">
    <source>
        <dbReference type="EMBL" id="MDY7227363.1"/>
    </source>
</evidence>
<organism evidence="2 3">
    <name type="scientific">Hyalangium rubrum</name>
    <dbReference type="NCBI Taxonomy" id="3103134"/>
    <lineage>
        <taxon>Bacteria</taxon>
        <taxon>Pseudomonadati</taxon>
        <taxon>Myxococcota</taxon>
        <taxon>Myxococcia</taxon>
        <taxon>Myxococcales</taxon>
        <taxon>Cystobacterineae</taxon>
        <taxon>Archangiaceae</taxon>
        <taxon>Hyalangium</taxon>
    </lineage>
</organism>
<evidence type="ECO:0000256" key="1">
    <source>
        <dbReference type="SAM" id="MobiDB-lite"/>
    </source>
</evidence>
<comment type="caution">
    <text evidence="2">The sequence shown here is derived from an EMBL/GenBank/DDBJ whole genome shotgun (WGS) entry which is preliminary data.</text>
</comment>
<dbReference type="SUPFAM" id="SSF49464">
    <property type="entry name" value="Carboxypeptidase regulatory domain-like"/>
    <property type="match status" value="1"/>
</dbReference>
<evidence type="ECO:0000313" key="3">
    <source>
        <dbReference type="Proteomes" id="UP001291309"/>
    </source>
</evidence>
<feature type="compositionally biased region" description="Low complexity" evidence="1">
    <location>
        <begin position="26"/>
        <end position="42"/>
    </location>
</feature>
<reference evidence="2 3" key="1">
    <citation type="submission" date="2023-12" db="EMBL/GenBank/DDBJ databases">
        <title>the genome sequence of Hyalangium sp. s54d21.</title>
        <authorList>
            <person name="Zhang X."/>
        </authorList>
    </citation>
    <scope>NUCLEOTIDE SEQUENCE [LARGE SCALE GENOMIC DNA]</scope>
    <source>
        <strain evidence="3">s54d21</strain>
    </source>
</reference>
<accession>A0ABU5H1P3</accession>
<dbReference type="InterPro" id="IPR008969">
    <property type="entry name" value="CarboxyPept-like_regulatory"/>
</dbReference>
<dbReference type="Proteomes" id="UP001291309">
    <property type="component" value="Unassembled WGS sequence"/>
</dbReference>
<dbReference type="Pfam" id="PF13620">
    <property type="entry name" value="CarboxypepD_reg"/>
    <property type="match status" value="1"/>
</dbReference>
<name>A0ABU5H1P3_9BACT</name>
<protein>
    <submittedName>
        <fullName evidence="2">Carboxypeptidase-like regulatory domain-containing protein</fullName>
    </submittedName>
</protein>
<gene>
    <name evidence="2" type="ORF">SYV04_13205</name>
</gene>
<sequence>MSRRRLFTGVVLVALAAGLWFLLGDSPAPEASSRRSPPASATPAPPRPKRRPPEQREAPPPELPAEPEPESAPEAREELLGYVVSKRTGEPVTLAEVILTPLPAAYDPDTPLEVPEEEKLFTTSSGTGEFFFTGLVPGRYHIEVRASGFVTKVLPSLLEAPYWAGG</sequence>
<feature type="region of interest" description="Disordered" evidence="1">
    <location>
        <begin position="26"/>
        <end position="78"/>
    </location>
</feature>
<dbReference type="RefSeq" id="WP_321546090.1">
    <property type="nucleotide sequence ID" value="NZ_JAXIVS010000004.1"/>
</dbReference>